<dbReference type="RefSeq" id="WP_012934615.1">
    <property type="nucleotide sequence ID" value="NC_013739.1"/>
</dbReference>
<evidence type="ECO:0000313" key="2">
    <source>
        <dbReference type="Proteomes" id="UP000008229"/>
    </source>
</evidence>
<gene>
    <name evidence="1" type="ordered locus">Cwoe_3145</name>
</gene>
<sequence length="180" mass="19278">MSLLSLNRRGTSTASSERVAQSVADAARRVRAVGTAFDRHASVLRRLALFVAEDARIADDAVAGAFVSLAFGPDDVEPARENLLAALAGEVYVRCVRARVPFERHARPAGGRADADTGSARAARATFALLPREQRDLLVLILFGGHTRRQAARRVGLSDDAAATSIKAALRALRPPQRSR</sequence>
<accession>D3FDU8</accession>
<dbReference type="STRING" id="469383.Cwoe_3145"/>
<dbReference type="KEGG" id="cwo:Cwoe_3145"/>
<dbReference type="SUPFAM" id="SSF88659">
    <property type="entry name" value="Sigma3 and sigma4 domains of RNA polymerase sigma factors"/>
    <property type="match status" value="1"/>
</dbReference>
<dbReference type="Gene3D" id="1.10.10.10">
    <property type="entry name" value="Winged helix-like DNA-binding domain superfamily/Winged helix DNA-binding domain"/>
    <property type="match status" value="1"/>
</dbReference>
<dbReference type="InterPro" id="IPR036388">
    <property type="entry name" value="WH-like_DNA-bd_sf"/>
</dbReference>
<dbReference type="eggNOG" id="COG1595">
    <property type="taxonomic scope" value="Bacteria"/>
</dbReference>
<reference evidence="2" key="2">
    <citation type="submission" date="2010-01" db="EMBL/GenBank/DDBJ databases">
        <title>The complete genome of Conexibacter woesei DSM 14684.</title>
        <authorList>
            <consortium name="US DOE Joint Genome Institute (JGI-PGF)"/>
            <person name="Lucas S."/>
            <person name="Copeland A."/>
            <person name="Lapidus A."/>
            <person name="Glavina del Rio T."/>
            <person name="Dalin E."/>
            <person name="Tice H."/>
            <person name="Bruce D."/>
            <person name="Goodwin L."/>
            <person name="Pitluck S."/>
            <person name="Kyrpides N."/>
            <person name="Mavromatis K."/>
            <person name="Ivanova N."/>
            <person name="Mikhailova N."/>
            <person name="Chertkov O."/>
            <person name="Brettin T."/>
            <person name="Detter J.C."/>
            <person name="Han C."/>
            <person name="Larimer F."/>
            <person name="Land M."/>
            <person name="Hauser L."/>
            <person name="Markowitz V."/>
            <person name="Cheng J.-F."/>
            <person name="Hugenholtz P."/>
            <person name="Woyke T."/>
            <person name="Wu D."/>
            <person name="Pukall R."/>
            <person name="Steenblock K."/>
            <person name="Schneider S."/>
            <person name="Klenk H.-P."/>
            <person name="Eisen J.A."/>
        </authorList>
    </citation>
    <scope>NUCLEOTIDE SEQUENCE [LARGE SCALE GENOMIC DNA]</scope>
    <source>
        <strain evidence="2">DSM 14684 / CIP 108061 / JCM 11494 / NBRC 100937 / ID131577</strain>
    </source>
</reference>
<keyword evidence="2" id="KW-1185">Reference proteome</keyword>
<protein>
    <submittedName>
        <fullName evidence="1">RNA polymerase, sigma-24 subunit, ECF subfamily</fullName>
    </submittedName>
</protein>
<organism evidence="1 2">
    <name type="scientific">Conexibacter woesei (strain DSM 14684 / CCUG 47730 / CIP 108061 / JCM 11494 / NBRC 100937 / ID131577)</name>
    <dbReference type="NCBI Taxonomy" id="469383"/>
    <lineage>
        <taxon>Bacteria</taxon>
        <taxon>Bacillati</taxon>
        <taxon>Actinomycetota</taxon>
        <taxon>Thermoleophilia</taxon>
        <taxon>Solirubrobacterales</taxon>
        <taxon>Conexibacteraceae</taxon>
        <taxon>Conexibacter</taxon>
    </lineage>
</organism>
<dbReference type="EMBL" id="CP001854">
    <property type="protein sequence ID" value="ADB51564.1"/>
    <property type="molecule type" value="Genomic_DNA"/>
</dbReference>
<dbReference type="Proteomes" id="UP000008229">
    <property type="component" value="Chromosome"/>
</dbReference>
<dbReference type="HOGENOM" id="CLU_1493797_0_0_11"/>
<reference evidence="1 2" key="1">
    <citation type="journal article" date="2010" name="Stand. Genomic Sci.">
        <title>Complete genome sequence of Conexibacter woesei type strain (ID131577).</title>
        <authorList>
            <person name="Pukall R."/>
            <person name="Lapidus A."/>
            <person name="Glavina Del Rio T."/>
            <person name="Copeland A."/>
            <person name="Tice H."/>
            <person name="Cheng J.-F."/>
            <person name="Lucas S."/>
            <person name="Chen F."/>
            <person name="Nolan M."/>
            <person name="Bruce D."/>
            <person name="Goodwin L."/>
            <person name="Pitluck S."/>
            <person name="Mavromatis K."/>
            <person name="Ivanova N."/>
            <person name="Ovchinnikova G."/>
            <person name="Pati A."/>
            <person name="Chen A."/>
            <person name="Palaniappan K."/>
            <person name="Land M."/>
            <person name="Hauser L."/>
            <person name="Chang Y.-J."/>
            <person name="Jeffries C.D."/>
            <person name="Chain P."/>
            <person name="Meincke L."/>
            <person name="Sims D."/>
            <person name="Brettin T."/>
            <person name="Detter J.C."/>
            <person name="Rohde M."/>
            <person name="Goeker M."/>
            <person name="Bristow J."/>
            <person name="Eisen J.A."/>
            <person name="Markowitz V."/>
            <person name="Kyrpides N.C."/>
            <person name="Klenk H.-P."/>
            <person name="Hugenholtz P."/>
        </authorList>
    </citation>
    <scope>NUCLEOTIDE SEQUENCE [LARGE SCALE GENOMIC DNA]</scope>
    <source>
        <strain evidence="2">DSM 14684 / CIP 108061 / JCM 11494 / NBRC 100937 / ID131577</strain>
    </source>
</reference>
<name>D3FDU8_CONWI</name>
<evidence type="ECO:0000313" key="1">
    <source>
        <dbReference type="EMBL" id="ADB51564.1"/>
    </source>
</evidence>
<dbReference type="AlphaFoldDB" id="D3FDU8"/>
<dbReference type="InterPro" id="IPR013324">
    <property type="entry name" value="RNA_pol_sigma_r3/r4-like"/>
</dbReference>
<proteinExistence type="predicted"/>